<name>A0A917X6T6_9ACTN</name>
<evidence type="ECO:0000256" key="1">
    <source>
        <dbReference type="SAM" id="MobiDB-lite"/>
    </source>
</evidence>
<reference evidence="2" key="2">
    <citation type="submission" date="2020-09" db="EMBL/GenBank/DDBJ databases">
        <authorList>
            <person name="Sun Q."/>
            <person name="Ohkuma M."/>
        </authorList>
    </citation>
    <scope>NUCLEOTIDE SEQUENCE</scope>
    <source>
        <strain evidence="2">JCM 19831</strain>
    </source>
</reference>
<dbReference type="AlphaFoldDB" id="A0A917X6T6"/>
<sequence length="75" mass="7742">MRRVMPELPKKVVLGAVAVIAALAVALGIGLYVGQHGSAPRTPAAESRPAQEGEVVPPPAPPQLKPSERVVVTSK</sequence>
<proteinExistence type="predicted"/>
<keyword evidence="3" id="KW-1185">Reference proteome</keyword>
<evidence type="ECO:0000313" key="3">
    <source>
        <dbReference type="Proteomes" id="UP000642070"/>
    </source>
</evidence>
<protein>
    <submittedName>
        <fullName evidence="2">Uncharacterized protein</fullName>
    </submittedName>
</protein>
<evidence type="ECO:0000313" key="2">
    <source>
        <dbReference type="EMBL" id="GGM80085.1"/>
    </source>
</evidence>
<dbReference type="EMBL" id="BMPI01000083">
    <property type="protein sequence ID" value="GGM80085.1"/>
    <property type="molecule type" value="Genomic_DNA"/>
</dbReference>
<feature type="region of interest" description="Disordered" evidence="1">
    <location>
        <begin position="37"/>
        <end position="75"/>
    </location>
</feature>
<gene>
    <name evidence="2" type="ORF">GCM10007977_096980</name>
</gene>
<accession>A0A917X6T6</accession>
<reference evidence="2" key="1">
    <citation type="journal article" date="2014" name="Int. J. Syst. Evol. Microbiol.">
        <title>Complete genome sequence of Corynebacterium casei LMG S-19264T (=DSM 44701T), isolated from a smear-ripened cheese.</title>
        <authorList>
            <consortium name="US DOE Joint Genome Institute (JGI-PGF)"/>
            <person name="Walter F."/>
            <person name="Albersmeier A."/>
            <person name="Kalinowski J."/>
            <person name="Ruckert C."/>
        </authorList>
    </citation>
    <scope>NUCLEOTIDE SEQUENCE</scope>
    <source>
        <strain evidence="2">JCM 19831</strain>
    </source>
</reference>
<comment type="caution">
    <text evidence="2">The sequence shown here is derived from an EMBL/GenBank/DDBJ whole genome shotgun (WGS) entry which is preliminary data.</text>
</comment>
<organism evidence="2 3">
    <name type="scientific">Dactylosporangium sucinum</name>
    <dbReference type="NCBI Taxonomy" id="1424081"/>
    <lineage>
        <taxon>Bacteria</taxon>
        <taxon>Bacillati</taxon>
        <taxon>Actinomycetota</taxon>
        <taxon>Actinomycetes</taxon>
        <taxon>Micromonosporales</taxon>
        <taxon>Micromonosporaceae</taxon>
        <taxon>Dactylosporangium</taxon>
    </lineage>
</organism>
<dbReference type="Proteomes" id="UP000642070">
    <property type="component" value="Unassembled WGS sequence"/>
</dbReference>